<organism evidence="1 2">
    <name type="scientific">Ideonella lacteola</name>
    <dbReference type="NCBI Taxonomy" id="2984193"/>
    <lineage>
        <taxon>Bacteria</taxon>
        <taxon>Pseudomonadati</taxon>
        <taxon>Pseudomonadota</taxon>
        <taxon>Betaproteobacteria</taxon>
        <taxon>Burkholderiales</taxon>
        <taxon>Sphaerotilaceae</taxon>
        <taxon>Ideonella</taxon>
    </lineage>
</organism>
<comment type="caution">
    <text evidence="1">The sequence shown here is derived from an EMBL/GenBank/DDBJ whole genome shotgun (WGS) entry which is preliminary data.</text>
</comment>
<proteinExistence type="predicted"/>
<dbReference type="Proteomes" id="UP001371218">
    <property type="component" value="Unassembled WGS sequence"/>
</dbReference>
<dbReference type="RefSeq" id="WP_341424950.1">
    <property type="nucleotide sequence ID" value="NZ_JBBUTG010000003.1"/>
</dbReference>
<dbReference type="EMBL" id="JBBUTG010000003">
    <property type="protein sequence ID" value="MEK8030590.1"/>
    <property type="molecule type" value="Genomic_DNA"/>
</dbReference>
<protein>
    <recommendedName>
        <fullName evidence="3">Peptidase S74 domain-containing protein</fullName>
    </recommendedName>
</protein>
<gene>
    <name evidence="1" type="ORF">AACH06_07100</name>
</gene>
<accession>A0ABU9BPL5</accession>
<keyword evidence="2" id="KW-1185">Reference proteome</keyword>
<sequence>MPNIFPSDGPAGVGTGDPTQGLLQLQLSAAQATNSRTGLALTVEGDNNPAMLYARPDRPSGYAWHLCRNQQDAAGLTLHANGDVNCGRTLTVEQALLVSEVAGFQGGMNVSGGIRASGDVELREKVEIGGTLTTGRDATFKQNVSIGGALKIKNWELSVPDYVFEPGYRLSGLDEVAAFVQRHRHLPDMPSAAEVAADGLDAAVTLMLLLKKVEEITLHLIRHEKQLKSLRDAEEGAP</sequence>
<reference evidence="1 2" key="1">
    <citation type="submission" date="2024-04" db="EMBL/GenBank/DDBJ databases">
        <title>Novel species of the genus Ideonella isolated from streams.</title>
        <authorList>
            <person name="Lu H."/>
        </authorList>
    </citation>
    <scope>NUCLEOTIDE SEQUENCE [LARGE SCALE GENOMIC DNA]</scope>
    <source>
        <strain evidence="1 2">DXS29W</strain>
    </source>
</reference>
<evidence type="ECO:0000313" key="2">
    <source>
        <dbReference type="Proteomes" id="UP001371218"/>
    </source>
</evidence>
<evidence type="ECO:0008006" key="3">
    <source>
        <dbReference type="Google" id="ProtNLM"/>
    </source>
</evidence>
<evidence type="ECO:0000313" key="1">
    <source>
        <dbReference type="EMBL" id="MEK8030590.1"/>
    </source>
</evidence>
<name>A0ABU9BPL5_9BURK</name>